<evidence type="ECO:0000313" key="1">
    <source>
        <dbReference type="EMBL" id="SJZ54157.1"/>
    </source>
</evidence>
<proteinExistence type="predicted"/>
<dbReference type="RefSeq" id="WP_078693386.1">
    <property type="nucleotide sequence ID" value="NZ_FUWX01000006.1"/>
</dbReference>
<sequence length="119" mass="14267">MNEKNFKLVYIYINKSQKRSLEEFFEKINFSYYAIQNDLESVWEDGVKHKNNPVWPGTDCLFWLTVKEKKLEKLIGNLKWFRMNLPENVIMSITIMPVDNLFPNLYKADITPINPFEEK</sequence>
<gene>
    <name evidence="1" type="ORF">SAMN02745174_00856</name>
</gene>
<dbReference type="NCBIfam" id="NF045581">
    <property type="entry name" value="PG0541_fam"/>
    <property type="match status" value="1"/>
</dbReference>
<dbReference type="AlphaFoldDB" id="A0A1T4LHZ2"/>
<keyword evidence="2" id="KW-1185">Reference proteome</keyword>
<name>A0A1T4LHZ2_9FUSO</name>
<dbReference type="OrthoDB" id="92661at2"/>
<protein>
    <submittedName>
        <fullName evidence="1">Uncharacterized protein</fullName>
    </submittedName>
</protein>
<organism evidence="1 2">
    <name type="scientific">Cetobacterium ceti</name>
    <dbReference type="NCBI Taxonomy" id="180163"/>
    <lineage>
        <taxon>Bacteria</taxon>
        <taxon>Fusobacteriati</taxon>
        <taxon>Fusobacteriota</taxon>
        <taxon>Fusobacteriia</taxon>
        <taxon>Fusobacteriales</taxon>
        <taxon>Fusobacteriaceae</taxon>
        <taxon>Cetobacterium</taxon>
    </lineage>
</organism>
<reference evidence="1 2" key="1">
    <citation type="submission" date="2017-02" db="EMBL/GenBank/DDBJ databases">
        <authorList>
            <person name="Peterson S.W."/>
        </authorList>
    </citation>
    <scope>NUCLEOTIDE SEQUENCE [LARGE SCALE GENOMIC DNA]</scope>
    <source>
        <strain evidence="1 2">ATCC 700028</strain>
    </source>
</reference>
<evidence type="ECO:0000313" key="2">
    <source>
        <dbReference type="Proteomes" id="UP000191153"/>
    </source>
</evidence>
<dbReference type="Proteomes" id="UP000191153">
    <property type="component" value="Unassembled WGS sequence"/>
</dbReference>
<accession>A0A1T4LHZ2</accession>
<dbReference type="EMBL" id="FUWX01000006">
    <property type="protein sequence ID" value="SJZ54157.1"/>
    <property type="molecule type" value="Genomic_DNA"/>
</dbReference>